<organism evidence="2">
    <name type="scientific">Rhizophora mucronata</name>
    <name type="common">Asiatic mangrove</name>
    <dbReference type="NCBI Taxonomy" id="61149"/>
    <lineage>
        <taxon>Eukaryota</taxon>
        <taxon>Viridiplantae</taxon>
        <taxon>Streptophyta</taxon>
        <taxon>Embryophyta</taxon>
        <taxon>Tracheophyta</taxon>
        <taxon>Spermatophyta</taxon>
        <taxon>Magnoliopsida</taxon>
        <taxon>eudicotyledons</taxon>
        <taxon>Gunneridae</taxon>
        <taxon>Pentapetalae</taxon>
        <taxon>rosids</taxon>
        <taxon>fabids</taxon>
        <taxon>Malpighiales</taxon>
        <taxon>Rhizophoraceae</taxon>
        <taxon>Rhizophora</taxon>
    </lineage>
</organism>
<protein>
    <submittedName>
        <fullName evidence="2">Uncharacterized protein</fullName>
    </submittedName>
</protein>
<proteinExistence type="predicted"/>
<dbReference type="EMBL" id="GGEC01089578">
    <property type="protein sequence ID" value="MBX70062.1"/>
    <property type="molecule type" value="Transcribed_RNA"/>
</dbReference>
<feature type="compositionally biased region" description="Polar residues" evidence="1">
    <location>
        <begin position="19"/>
        <end position="34"/>
    </location>
</feature>
<reference evidence="2" key="1">
    <citation type="submission" date="2018-02" db="EMBL/GenBank/DDBJ databases">
        <title>Rhizophora mucronata_Transcriptome.</title>
        <authorList>
            <person name="Meera S.P."/>
            <person name="Sreeshan A."/>
            <person name="Augustine A."/>
        </authorList>
    </citation>
    <scope>NUCLEOTIDE SEQUENCE</scope>
    <source>
        <tissue evidence="2">Leaf</tissue>
    </source>
</reference>
<name>A0A2P2QSR3_RHIMU</name>
<sequence length="34" mass="3891">MRIYDKSHNGRRSCLRLSQIKSHVHGSTNKPLAV</sequence>
<dbReference type="AlphaFoldDB" id="A0A2P2QSR3"/>
<feature type="region of interest" description="Disordered" evidence="1">
    <location>
        <begin position="15"/>
        <end position="34"/>
    </location>
</feature>
<evidence type="ECO:0000313" key="2">
    <source>
        <dbReference type="EMBL" id="MBX70062.1"/>
    </source>
</evidence>
<evidence type="ECO:0000256" key="1">
    <source>
        <dbReference type="SAM" id="MobiDB-lite"/>
    </source>
</evidence>
<accession>A0A2P2QSR3</accession>